<dbReference type="EMBL" id="CAXHTA020000008">
    <property type="protein sequence ID" value="CAL5223341.1"/>
    <property type="molecule type" value="Genomic_DNA"/>
</dbReference>
<comment type="function">
    <text evidence="1">Catalyzes the reduction of fatty acyl-CoA to fatty alcohols.</text>
</comment>
<dbReference type="InterPro" id="IPR036291">
    <property type="entry name" value="NAD(P)-bd_dom_sf"/>
</dbReference>
<feature type="domain" description="Thioester reductase (TE)" evidence="2">
    <location>
        <begin position="50"/>
        <end position="337"/>
    </location>
</feature>
<evidence type="ECO:0000256" key="1">
    <source>
        <dbReference type="RuleBase" id="RU363097"/>
    </source>
</evidence>
<dbReference type="Pfam" id="PF07993">
    <property type="entry name" value="NAD_binding_4"/>
    <property type="match status" value="1"/>
</dbReference>
<evidence type="ECO:0000313" key="3">
    <source>
        <dbReference type="EMBL" id="CAL5223341.1"/>
    </source>
</evidence>
<dbReference type="SUPFAM" id="SSF51735">
    <property type="entry name" value="NAD(P)-binding Rossmann-fold domains"/>
    <property type="match status" value="1"/>
</dbReference>
<dbReference type="PANTHER" id="PTHR11011">
    <property type="entry name" value="MALE STERILITY PROTEIN 2-RELATED"/>
    <property type="match status" value="1"/>
</dbReference>
<proteinExistence type="inferred from homology"/>
<evidence type="ECO:0000313" key="4">
    <source>
        <dbReference type="Proteomes" id="UP001497392"/>
    </source>
</evidence>
<dbReference type="InterPro" id="IPR026055">
    <property type="entry name" value="FAR"/>
</dbReference>
<keyword evidence="4" id="KW-1185">Reference proteome</keyword>
<keyword evidence="1" id="KW-0521">NADP</keyword>
<dbReference type="PANTHER" id="PTHR11011:SF45">
    <property type="entry name" value="FATTY ACYL-COA REDUCTASE CG8306-RELATED"/>
    <property type="match status" value="1"/>
</dbReference>
<organism evidence="3 4">
    <name type="scientific">Coccomyxa viridis</name>
    <dbReference type="NCBI Taxonomy" id="1274662"/>
    <lineage>
        <taxon>Eukaryota</taxon>
        <taxon>Viridiplantae</taxon>
        <taxon>Chlorophyta</taxon>
        <taxon>core chlorophytes</taxon>
        <taxon>Trebouxiophyceae</taxon>
        <taxon>Trebouxiophyceae incertae sedis</taxon>
        <taxon>Coccomyxaceae</taxon>
        <taxon>Coccomyxa</taxon>
    </lineage>
</organism>
<keyword evidence="1" id="KW-0443">Lipid metabolism</keyword>
<dbReference type="Gene3D" id="3.40.50.720">
    <property type="entry name" value="NAD(P)-binding Rossmann-like Domain"/>
    <property type="match status" value="1"/>
</dbReference>
<gene>
    <name evidence="3" type="primary">g5843</name>
    <name evidence="3" type="ORF">VP750_LOCUS5000</name>
</gene>
<dbReference type="Proteomes" id="UP001497392">
    <property type="component" value="Unassembled WGS sequence"/>
</dbReference>
<accession>A0ABP1FWD7</accession>
<protein>
    <recommendedName>
        <fullName evidence="1">Fatty acyl-CoA reductase</fullName>
        <ecNumber evidence="1">1.2.1.84</ecNumber>
    </recommendedName>
</protein>
<comment type="similarity">
    <text evidence="1">Belongs to the fatty acyl-CoA reductase family.</text>
</comment>
<dbReference type="CDD" id="cd05236">
    <property type="entry name" value="FAR-N_SDR_e"/>
    <property type="match status" value="1"/>
</dbReference>
<comment type="catalytic activity">
    <reaction evidence="1">
        <text>a long-chain fatty acyl-CoA + 2 NADPH + 2 H(+) = a long-chain primary fatty alcohol + 2 NADP(+) + CoA</text>
        <dbReference type="Rhea" id="RHEA:52716"/>
        <dbReference type="ChEBI" id="CHEBI:15378"/>
        <dbReference type="ChEBI" id="CHEBI:57287"/>
        <dbReference type="ChEBI" id="CHEBI:57783"/>
        <dbReference type="ChEBI" id="CHEBI:58349"/>
        <dbReference type="ChEBI" id="CHEBI:77396"/>
        <dbReference type="ChEBI" id="CHEBI:83139"/>
        <dbReference type="EC" id="1.2.1.84"/>
    </reaction>
</comment>
<dbReference type="EC" id="1.2.1.84" evidence="1"/>
<name>A0ABP1FWD7_9CHLO</name>
<keyword evidence="1" id="KW-0560">Oxidoreductase</keyword>
<keyword evidence="1" id="KW-0444">Lipid biosynthesis</keyword>
<comment type="caution">
    <text evidence="3">The sequence shown here is derived from an EMBL/GenBank/DDBJ whole genome shotgun (WGS) entry which is preliminary data.</text>
</comment>
<dbReference type="InterPro" id="IPR013120">
    <property type="entry name" value="FAR_NAD-bd"/>
</dbReference>
<sequence length="566" mass="61858">MKVADDSRRPFSGQSVVEVPPCSLRHPDEISGTARPLSVKAAFRGKTILITGATGFVGSVTLEQILRLCPEAANIYLLIRPKAGLSGLERLKALLQTKALFQRHASSEGALRSTLNRITIVEGDVHRKDCGLSAADLARLRADVDIVIHSAASISFFEHVHVLLQQNYQATKEVAELAAGMHRLQAFVYVSTCYVNAHRPKGSHIEEAIYPLIMRSSGQALQHADLAARLAQMPPARAERVAQAILRDVGLPNSYTLTKHMAEDLIADMHAAGILPAAILRPSIIGCIARAPVPGYIGNAAGLTSAILAFSSGMARFTCHDPNNVWDLVPCNTVASCILLTAAAVTSKVGLSSHVPLIAHAATSTTHPHAYHELFENHVLPFWQQNPPRHRLSKKPYKSIWDRNAVLREESLTFQWLLWRQGVRLRGVALGLSMAGQSKLAERVLSGWRVWKLYNTGCMDSHLFFCCGNVKRLAAMLPEEERHAVRPLWQAPDDSWAEYTHVYMTAIRKKFYAAHDKLDGKAPAKLGNHGNTAGEAVAVPAPLLIREDTAFISPADVGLHPLHVPA</sequence>
<reference evidence="3 4" key="1">
    <citation type="submission" date="2024-06" db="EMBL/GenBank/DDBJ databases">
        <authorList>
            <person name="Kraege A."/>
            <person name="Thomma B."/>
        </authorList>
    </citation>
    <scope>NUCLEOTIDE SEQUENCE [LARGE SCALE GENOMIC DNA]</scope>
</reference>
<evidence type="ECO:0000259" key="2">
    <source>
        <dbReference type="Pfam" id="PF07993"/>
    </source>
</evidence>